<dbReference type="EC" id="2.1.1.192" evidence="12"/>
<feature type="active site" description="Proton acceptor" evidence="12">
    <location>
        <position position="91"/>
    </location>
</feature>
<evidence type="ECO:0000256" key="10">
    <source>
        <dbReference type="ARBA" id="ARBA00023004"/>
    </source>
</evidence>
<keyword evidence="6 12" id="KW-0808">Transferase</keyword>
<dbReference type="InterPro" id="IPR040072">
    <property type="entry name" value="Methyltransferase_A"/>
</dbReference>
<accession>A0ABN6M9G8</accession>
<dbReference type="InterPro" id="IPR004383">
    <property type="entry name" value="rRNA_lsu_MTrfase_RlmN/Cfr"/>
</dbReference>
<dbReference type="SUPFAM" id="SSF102114">
    <property type="entry name" value="Radical SAM enzymes"/>
    <property type="match status" value="1"/>
</dbReference>
<keyword evidence="15" id="KW-1185">Reference proteome</keyword>
<keyword evidence="3 12" id="KW-0963">Cytoplasm</keyword>
<dbReference type="Proteomes" id="UP001320544">
    <property type="component" value="Chromosome"/>
</dbReference>
<keyword evidence="12" id="KW-1015">Disulfide bond</keyword>
<comment type="cofactor">
    <cofactor evidence="12">
        <name>[4Fe-4S] cluster</name>
        <dbReference type="ChEBI" id="CHEBI:49883"/>
    </cofactor>
    <text evidence="12">Binds 1 [4Fe-4S] cluster. The cluster is coordinated with 3 cysteines and an exchangeable S-adenosyl-L-methionine.</text>
</comment>
<dbReference type="InterPro" id="IPR007197">
    <property type="entry name" value="rSAM"/>
</dbReference>
<protein>
    <recommendedName>
        <fullName evidence="12">Probable dual-specificity RNA methyltransferase RlmN</fullName>
        <ecNumber evidence="12">2.1.1.192</ecNumber>
    </recommendedName>
    <alternativeName>
        <fullName evidence="12">23S rRNA (adenine(2503)-C(2))-methyltransferase</fullName>
    </alternativeName>
    <alternativeName>
        <fullName evidence="12">23S rRNA m2A2503 methyltransferase</fullName>
    </alternativeName>
    <alternativeName>
        <fullName evidence="12">Ribosomal RNA large subunit methyltransferase N</fullName>
    </alternativeName>
    <alternativeName>
        <fullName evidence="12">tRNA (adenine(37)-C(2))-methyltransferase</fullName>
    </alternativeName>
    <alternativeName>
        <fullName evidence="12">tRNA m2A37 methyltransferase</fullName>
    </alternativeName>
</protein>
<dbReference type="CDD" id="cd01335">
    <property type="entry name" value="Radical_SAM"/>
    <property type="match status" value="1"/>
</dbReference>
<dbReference type="SFLD" id="SFLDF00275">
    <property type="entry name" value="adenosine_C2_methyltransferase"/>
    <property type="match status" value="1"/>
</dbReference>
<sequence length="344" mass="38175">MKHDIKSLTRAEIAELVKELGQPSFRAKQLTQWLYGHHARSYDDMTNLPTELRQQLAEDHPLISGSMINRQVSSDGTRKYVIEFPDGARVETVTMPSRSTDGSAKLSICFSTQAGCPMECSFCATGKGGFTRNLTIGEIIDQIVIAQTDMELRASSLVAMGQGEPFLNYDNTLEALHIVNSKESLNIGARHITISTCGMVKGIQRLSNEPEQFTLAISLHSAQQNVRNQLMPAMANTPLPELKRALTEYRNKTNRRITFEYIMIKGVNDTDEALKHLSKYCEGMLCHVNLIPINRIPSSPYQPSDSVTMRKWVDALAKRGVETTIRASRGSDIAGACGQLKNSL</sequence>
<dbReference type="PROSITE" id="PS51918">
    <property type="entry name" value="RADICAL_SAM"/>
    <property type="match status" value="1"/>
</dbReference>
<proteinExistence type="inferred from homology"/>
<comment type="miscellaneous">
    <text evidence="12">Reaction proceeds by a ping-pong mechanism involving intermediate methylation of a conserved cysteine residue.</text>
</comment>
<feature type="binding site" evidence="12">
    <location>
        <position position="294"/>
    </location>
    <ligand>
        <name>S-adenosyl-L-methionine</name>
        <dbReference type="ChEBI" id="CHEBI:59789"/>
    </ligand>
</feature>
<evidence type="ECO:0000256" key="2">
    <source>
        <dbReference type="ARBA" id="ARBA00022485"/>
    </source>
</evidence>
<dbReference type="SFLD" id="SFLDG01062">
    <property type="entry name" value="methyltransferase_(Class_A)"/>
    <property type="match status" value="1"/>
</dbReference>
<gene>
    <name evidence="12 14" type="primary">rlmN</name>
    <name evidence="14" type="ORF">CE91St30_00080</name>
</gene>
<evidence type="ECO:0000256" key="1">
    <source>
        <dbReference type="ARBA" id="ARBA00004496"/>
    </source>
</evidence>
<evidence type="ECO:0000256" key="5">
    <source>
        <dbReference type="ARBA" id="ARBA00022603"/>
    </source>
</evidence>
<evidence type="ECO:0000256" key="4">
    <source>
        <dbReference type="ARBA" id="ARBA00022552"/>
    </source>
</evidence>
<keyword evidence="9 12" id="KW-0479">Metal-binding</keyword>
<comment type="function">
    <text evidence="12">Specifically methylates position 2 of adenine 2503 in 23S rRNA and position 2 of adenine 37 in tRNAs.</text>
</comment>
<evidence type="ECO:0000256" key="8">
    <source>
        <dbReference type="ARBA" id="ARBA00022694"/>
    </source>
</evidence>
<comment type="subcellular location">
    <subcellularLocation>
        <location evidence="1 12">Cytoplasm</location>
    </subcellularLocation>
</comment>
<evidence type="ECO:0000256" key="3">
    <source>
        <dbReference type="ARBA" id="ARBA00022490"/>
    </source>
</evidence>
<evidence type="ECO:0000256" key="9">
    <source>
        <dbReference type="ARBA" id="ARBA00022723"/>
    </source>
</evidence>
<dbReference type="InterPro" id="IPR027492">
    <property type="entry name" value="RNA_MTrfase_RlmN"/>
</dbReference>
<evidence type="ECO:0000313" key="15">
    <source>
        <dbReference type="Proteomes" id="UP001320544"/>
    </source>
</evidence>
<keyword evidence="11 12" id="KW-0411">Iron-sulfur</keyword>
<name>A0ABN6M9G8_9ACTN</name>
<dbReference type="HAMAP" id="MF_01849">
    <property type="entry name" value="RNA_methyltr_RlmN"/>
    <property type="match status" value="1"/>
</dbReference>
<keyword evidence="5 12" id="KW-0489">Methyltransferase</keyword>
<comment type="catalytic activity">
    <reaction evidence="12">
        <text>adenosine(37) in tRNA + 2 reduced [2Fe-2S]-[ferredoxin] + 2 S-adenosyl-L-methionine = 2-methyladenosine(37) in tRNA + 5'-deoxyadenosine + L-methionine + 2 oxidized [2Fe-2S]-[ferredoxin] + S-adenosyl-L-homocysteine</text>
        <dbReference type="Rhea" id="RHEA:43332"/>
        <dbReference type="Rhea" id="RHEA-COMP:10000"/>
        <dbReference type="Rhea" id="RHEA-COMP:10001"/>
        <dbReference type="Rhea" id="RHEA-COMP:10162"/>
        <dbReference type="Rhea" id="RHEA-COMP:10485"/>
        <dbReference type="ChEBI" id="CHEBI:17319"/>
        <dbReference type="ChEBI" id="CHEBI:33737"/>
        <dbReference type="ChEBI" id="CHEBI:33738"/>
        <dbReference type="ChEBI" id="CHEBI:57844"/>
        <dbReference type="ChEBI" id="CHEBI:57856"/>
        <dbReference type="ChEBI" id="CHEBI:59789"/>
        <dbReference type="ChEBI" id="CHEBI:74411"/>
        <dbReference type="ChEBI" id="CHEBI:74497"/>
        <dbReference type="EC" id="2.1.1.192"/>
    </reaction>
</comment>
<feature type="binding site" evidence="12">
    <location>
        <begin position="218"/>
        <end position="220"/>
    </location>
    <ligand>
        <name>S-adenosyl-L-methionine</name>
        <dbReference type="ChEBI" id="CHEBI:59789"/>
    </ligand>
</feature>
<comment type="similarity">
    <text evidence="12">Belongs to the radical SAM superfamily. RlmN family.</text>
</comment>
<dbReference type="Gene3D" id="3.20.20.70">
    <property type="entry name" value="Aldolase class I"/>
    <property type="match status" value="1"/>
</dbReference>
<dbReference type="RefSeq" id="WP_244387440.1">
    <property type="nucleotide sequence ID" value="NZ_AP025564.1"/>
</dbReference>
<evidence type="ECO:0000256" key="7">
    <source>
        <dbReference type="ARBA" id="ARBA00022691"/>
    </source>
</evidence>
<dbReference type="EMBL" id="AP025564">
    <property type="protein sequence ID" value="BDE94675.1"/>
    <property type="molecule type" value="Genomic_DNA"/>
</dbReference>
<organism evidence="14 15">
    <name type="scientific">Raoultibacter timonensis</name>
    <dbReference type="NCBI Taxonomy" id="1907662"/>
    <lineage>
        <taxon>Bacteria</taxon>
        <taxon>Bacillati</taxon>
        <taxon>Actinomycetota</taxon>
        <taxon>Coriobacteriia</taxon>
        <taxon>Eggerthellales</taxon>
        <taxon>Eggerthellaceae</taxon>
        <taxon>Raoultibacter</taxon>
    </lineage>
</organism>
<dbReference type="InterPro" id="IPR013785">
    <property type="entry name" value="Aldolase_TIM"/>
</dbReference>
<evidence type="ECO:0000313" key="14">
    <source>
        <dbReference type="EMBL" id="BDE94675.1"/>
    </source>
</evidence>
<evidence type="ECO:0000259" key="13">
    <source>
        <dbReference type="PROSITE" id="PS51918"/>
    </source>
</evidence>
<keyword evidence="10 12" id="KW-0408">Iron</keyword>
<reference evidence="14 15" key="1">
    <citation type="submission" date="2022-01" db="EMBL/GenBank/DDBJ databases">
        <title>Novel bile acid biosynthetic pathways are enriched in the microbiome of centenarians.</title>
        <authorList>
            <person name="Sato Y."/>
            <person name="Atarashi K."/>
            <person name="Plichta R.D."/>
            <person name="Arai Y."/>
            <person name="Sasajima S."/>
            <person name="Kearney M.S."/>
            <person name="Suda W."/>
            <person name="Takeshita K."/>
            <person name="Sasaki T."/>
            <person name="Okamoto S."/>
            <person name="Skelly N.A."/>
            <person name="Okamura Y."/>
            <person name="Vlamakis H."/>
            <person name="Li Y."/>
            <person name="Tanoue T."/>
            <person name="Takei H."/>
            <person name="Nittono H."/>
            <person name="Narushima S."/>
            <person name="Irie J."/>
            <person name="Itoh H."/>
            <person name="Moriya K."/>
            <person name="Sugiura Y."/>
            <person name="Suematsu M."/>
            <person name="Moritoki N."/>
            <person name="Shibata S."/>
            <person name="Littman R.D."/>
            <person name="Fischbach A.M."/>
            <person name="Uwamino Y."/>
            <person name="Inoue T."/>
            <person name="Honda A."/>
            <person name="Hattori M."/>
            <person name="Murai T."/>
            <person name="Xavier J.R."/>
            <person name="Hirose N."/>
            <person name="Honda K."/>
        </authorList>
    </citation>
    <scope>NUCLEOTIDE SEQUENCE [LARGE SCALE GENOMIC DNA]</scope>
    <source>
        <strain evidence="14 15">CE91-St30</strain>
    </source>
</reference>
<evidence type="ECO:0000256" key="12">
    <source>
        <dbReference type="HAMAP-Rule" id="MF_01849"/>
    </source>
</evidence>
<feature type="binding site" evidence="12">
    <location>
        <position position="123"/>
    </location>
    <ligand>
        <name>[4Fe-4S] cluster</name>
        <dbReference type="ChEBI" id="CHEBI:49883"/>
        <note>4Fe-4S-S-AdoMet</note>
    </ligand>
</feature>
<keyword evidence="8 12" id="KW-0819">tRNA processing</keyword>
<keyword evidence="4 12" id="KW-0698">rRNA processing</keyword>
<feature type="binding site" evidence="12">
    <location>
        <position position="195"/>
    </location>
    <ligand>
        <name>S-adenosyl-L-methionine</name>
        <dbReference type="ChEBI" id="CHEBI:59789"/>
    </ligand>
</feature>
<comment type="catalytic activity">
    <reaction evidence="12">
        <text>adenosine(2503) in 23S rRNA + 2 reduced [2Fe-2S]-[ferredoxin] + 2 S-adenosyl-L-methionine = 2-methyladenosine(2503) in 23S rRNA + 5'-deoxyadenosine + L-methionine + 2 oxidized [2Fe-2S]-[ferredoxin] + S-adenosyl-L-homocysteine</text>
        <dbReference type="Rhea" id="RHEA:42916"/>
        <dbReference type="Rhea" id="RHEA-COMP:10000"/>
        <dbReference type="Rhea" id="RHEA-COMP:10001"/>
        <dbReference type="Rhea" id="RHEA-COMP:10152"/>
        <dbReference type="Rhea" id="RHEA-COMP:10282"/>
        <dbReference type="ChEBI" id="CHEBI:17319"/>
        <dbReference type="ChEBI" id="CHEBI:33737"/>
        <dbReference type="ChEBI" id="CHEBI:33738"/>
        <dbReference type="ChEBI" id="CHEBI:57844"/>
        <dbReference type="ChEBI" id="CHEBI:57856"/>
        <dbReference type="ChEBI" id="CHEBI:59789"/>
        <dbReference type="ChEBI" id="CHEBI:74411"/>
        <dbReference type="ChEBI" id="CHEBI:74497"/>
        <dbReference type="EC" id="2.1.1.192"/>
    </reaction>
</comment>
<dbReference type="GO" id="GO:0008168">
    <property type="term" value="F:methyltransferase activity"/>
    <property type="evidence" value="ECO:0007669"/>
    <property type="project" value="UniProtKB-KW"/>
</dbReference>
<feature type="binding site" evidence="12">
    <location>
        <begin position="163"/>
        <end position="164"/>
    </location>
    <ligand>
        <name>S-adenosyl-L-methionine</name>
        <dbReference type="ChEBI" id="CHEBI:59789"/>
    </ligand>
</feature>
<dbReference type="PANTHER" id="PTHR30544">
    <property type="entry name" value="23S RRNA METHYLTRANSFERASE"/>
    <property type="match status" value="1"/>
</dbReference>
<dbReference type="Gene3D" id="1.10.150.530">
    <property type="match status" value="1"/>
</dbReference>
<dbReference type="Pfam" id="PF04055">
    <property type="entry name" value="Radical_SAM"/>
    <property type="match status" value="1"/>
</dbReference>
<dbReference type="Pfam" id="PF21016">
    <property type="entry name" value="RlmN_N"/>
    <property type="match status" value="1"/>
</dbReference>
<dbReference type="PANTHER" id="PTHR30544:SF5">
    <property type="entry name" value="RADICAL SAM CORE DOMAIN-CONTAINING PROTEIN"/>
    <property type="match status" value="1"/>
</dbReference>
<dbReference type="InterPro" id="IPR058240">
    <property type="entry name" value="rSAM_sf"/>
</dbReference>
<dbReference type="NCBIfam" id="TIGR00048">
    <property type="entry name" value="rRNA_mod_RlmN"/>
    <property type="match status" value="1"/>
</dbReference>
<comment type="caution">
    <text evidence="12">Lacks conserved residue(s) required for the propagation of feature annotation.</text>
</comment>
<feature type="binding site" evidence="12">
    <location>
        <position position="120"/>
    </location>
    <ligand>
        <name>[4Fe-4S] cluster</name>
        <dbReference type="ChEBI" id="CHEBI:49883"/>
        <note>4Fe-4S-S-AdoMet</note>
    </ligand>
</feature>
<feature type="domain" description="Radical SAM core" evidence="13">
    <location>
        <begin position="102"/>
        <end position="334"/>
    </location>
</feature>
<evidence type="ECO:0000256" key="11">
    <source>
        <dbReference type="ARBA" id="ARBA00023014"/>
    </source>
</evidence>
<dbReference type="GO" id="GO:0032259">
    <property type="term" value="P:methylation"/>
    <property type="evidence" value="ECO:0007669"/>
    <property type="project" value="UniProtKB-KW"/>
</dbReference>
<dbReference type="SFLD" id="SFLDS00029">
    <property type="entry name" value="Radical_SAM"/>
    <property type="match status" value="1"/>
</dbReference>
<dbReference type="PIRSF" id="PIRSF006004">
    <property type="entry name" value="CHP00048"/>
    <property type="match status" value="1"/>
</dbReference>
<dbReference type="InterPro" id="IPR048641">
    <property type="entry name" value="RlmN_N"/>
</dbReference>
<feature type="active site" description="S-methylcysteine intermediate" evidence="12">
    <location>
        <position position="337"/>
    </location>
</feature>
<evidence type="ECO:0000256" key="6">
    <source>
        <dbReference type="ARBA" id="ARBA00022679"/>
    </source>
</evidence>
<keyword evidence="2 12" id="KW-0004">4Fe-4S</keyword>
<keyword evidence="7 12" id="KW-0949">S-adenosyl-L-methionine</keyword>
<feature type="binding site" evidence="12">
    <location>
        <position position="116"/>
    </location>
    <ligand>
        <name>[4Fe-4S] cluster</name>
        <dbReference type="ChEBI" id="CHEBI:49883"/>
        <note>4Fe-4S-S-AdoMet</note>
    </ligand>
</feature>